<dbReference type="RefSeq" id="WP_122936770.1">
    <property type="nucleotide sequence ID" value="NZ_JBHSNT010000007.1"/>
</dbReference>
<keyword evidence="2" id="KW-1185">Reference proteome</keyword>
<reference evidence="1 2" key="1">
    <citation type="submission" date="2018-10" db="EMBL/GenBank/DDBJ databases">
        <title>Isolation, diversity and antibacterial activity of antinobacteria from the wheat rhizosphere soil.</title>
        <authorList>
            <person name="Sun T."/>
        </authorList>
    </citation>
    <scope>NUCLEOTIDE SEQUENCE [LARGE SCALE GENOMIC DNA]</scope>
    <source>
        <strain evidence="1 2">SJ-23</strain>
    </source>
</reference>
<dbReference type="AlphaFoldDB" id="A0A3M8AGU0"/>
<accession>A0A3M8AGU0</accession>
<evidence type="ECO:0000313" key="1">
    <source>
        <dbReference type="EMBL" id="RNB49787.1"/>
    </source>
</evidence>
<organism evidence="1 2">
    <name type="scientific">Agromyces tardus</name>
    <dbReference type="NCBI Taxonomy" id="2583849"/>
    <lineage>
        <taxon>Bacteria</taxon>
        <taxon>Bacillati</taxon>
        <taxon>Actinomycetota</taxon>
        <taxon>Actinomycetes</taxon>
        <taxon>Micrococcales</taxon>
        <taxon>Microbacteriaceae</taxon>
        <taxon>Agromyces</taxon>
    </lineage>
</organism>
<dbReference type="Proteomes" id="UP000275048">
    <property type="component" value="Unassembled WGS sequence"/>
</dbReference>
<gene>
    <name evidence="1" type="ORF">EDM22_09225</name>
</gene>
<comment type="caution">
    <text evidence="1">The sequence shown here is derived from an EMBL/GenBank/DDBJ whole genome shotgun (WGS) entry which is preliminary data.</text>
</comment>
<name>A0A3M8AGU0_9MICO</name>
<evidence type="ECO:0000313" key="2">
    <source>
        <dbReference type="Proteomes" id="UP000275048"/>
    </source>
</evidence>
<protein>
    <submittedName>
        <fullName evidence="1">Uncharacterized protein</fullName>
    </submittedName>
</protein>
<dbReference type="EMBL" id="RHHB01000014">
    <property type="protein sequence ID" value="RNB49787.1"/>
    <property type="molecule type" value="Genomic_DNA"/>
</dbReference>
<sequence>MTDPVPPYSGIEGLWNADPIELATMLFRQVFAPRYAEVLPRRGVGSLEEDLAALAGIQLPSMRMYGTPPGSTLLQLGLECVLIWERAGIAARESHGTNLNVEHQVIMLRMGTTVLQSADPEATVRRLLGR</sequence>
<proteinExistence type="predicted"/>
<dbReference type="OrthoDB" id="5196907at2"/>